<dbReference type="Proteomes" id="UP000179099">
    <property type="component" value="Unassembled WGS sequence"/>
</dbReference>
<gene>
    <name evidence="2" type="ORF">A2Y98_02190</name>
</gene>
<feature type="chain" id="PRO_5009582850" evidence="1">
    <location>
        <begin position="34"/>
        <end position="1210"/>
    </location>
</feature>
<dbReference type="EMBL" id="MHMW01000018">
    <property type="protein sequence ID" value="OGZ34121.1"/>
    <property type="molecule type" value="Genomic_DNA"/>
</dbReference>
<evidence type="ECO:0000313" key="2">
    <source>
        <dbReference type="EMBL" id="OGZ34121.1"/>
    </source>
</evidence>
<protein>
    <submittedName>
        <fullName evidence="2">Uncharacterized protein</fullName>
    </submittedName>
</protein>
<accession>A0A1G2F9A2</accession>
<evidence type="ECO:0000313" key="3">
    <source>
        <dbReference type="Proteomes" id="UP000179099"/>
    </source>
</evidence>
<feature type="signal peptide" evidence="1">
    <location>
        <begin position="1"/>
        <end position="33"/>
    </location>
</feature>
<dbReference type="AlphaFoldDB" id="A0A1G2F9A2"/>
<keyword evidence="1" id="KW-0732">Signal</keyword>
<organism evidence="2 3">
    <name type="scientific">Candidatus Portnoybacteria bacterium RBG_19FT_COMBO_36_7</name>
    <dbReference type="NCBI Taxonomy" id="1801992"/>
    <lineage>
        <taxon>Bacteria</taxon>
        <taxon>Candidatus Portnoyibacteriota</taxon>
    </lineage>
</organism>
<name>A0A1G2F9A2_9BACT</name>
<sequence>MSKLKKLVSITTSFTTIAMVSGVAMLAPLAAGAVVTGVNEGDMIKTATSPDIYIAKYVGSKQFKRLILSPTVFNSYQHLKWENVKTVDQATLDQFIESTLVRAEGDPKVYNLFPTPNSDVGGKHWVNMTAEAFTACGLSNTLFDWDSIYQINAVDRDNYAASNDDTTCTLSGEGITPGPAGALSVALASDTPVAGMAPASAARVGFTKVNLTASSAGAVTITGITVQRTGLAVDAAISTVMLIDTADNSQIGLNQALNANHQAIFPDTITIPAGTTKSILIAANMPSVTSTYAGQVVTLSLVGVSTASSVSGALPITGNYMTINGSLSIGSATVSVGSLDPLTASANKNVGTTAFKFSGLRITAGSVEDVTVASIRWNQSGSAASSDLANVKVSDGTTDYATTVSSDGKYYTASFGAGVVIAKGLNKEFTISGDIINGSGRTVSFDIYRNTDIVVKGNTYGYYIVLSFGTTDYGTPGNTNTFIDINASPYFGGSDVTIGGGALRVDKSTTGAPTANITRGATGQILGSFDFVVQGEEVRPTSIILDIDITAGALTGNGSSSDITNIVLAKADGTVLAGPVNGGADTTTANPDSTATFTGSVSLPVGTTQVLVKGNVGTDFVAGDTIAVGFATPQTRITGATGAITGNSITVTPNSNIYGNIMTIRGGTLAVHIGGTPVAQSVIAGTQGYIFSNIIFDASASGEDVRVTQVVLRNAYTTATDVFGVQLFDDTTALNTGSNIITPSAAANPGANTVTFDNPLVITKGTSKTIAVKGNILATAATGNTQRWGFTDGVTTNVTATGVSTGQTVTVNTTTSEFGAIMTIAAAGQWSVALDSSSPTGRLIAANTTGNIVTALRFRATSEQINITKLRLSLTSASSSWDTVTTASSTCNDIAKVYVYGPDETLLNAGGSVLGIGNAIAGSTNASSTIVFTTPLVLPANTDKVVRIKVDIASMDDTSNPTAIAGHQLAINFWPSTSTSENEATGMSSGAKIANYSTVTAQPYAYIYRSVPTVSKLDVSTTKLSNSDMDLLKFRVAADAKGDIDLYKFTFRISTTVANVTYFNLVDVTSGGNTVLYASSTQLIMPGVSTNDIDVVLMASPGTPGGTATPRTVSAGTYRDFVVRGTVTGATTNATVVTYLRGDTSPRQAWGTHMTTAAGVDATAIPDVDDNFIWSDFSKAAHSTATADWTNGYLVSGLPASGLTAQTLSF</sequence>
<reference evidence="2 3" key="1">
    <citation type="journal article" date="2016" name="Nat. Commun.">
        <title>Thousands of microbial genomes shed light on interconnected biogeochemical processes in an aquifer system.</title>
        <authorList>
            <person name="Anantharaman K."/>
            <person name="Brown C.T."/>
            <person name="Hug L.A."/>
            <person name="Sharon I."/>
            <person name="Castelle C.J."/>
            <person name="Probst A.J."/>
            <person name="Thomas B.C."/>
            <person name="Singh A."/>
            <person name="Wilkins M.J."/>
            <person name="Karaoz U."/>
            <person name="Brodie E.L."/>
            <person name="Williams K.H."/>
            <person name="Hubbard S.S."/>
            <person name="Banfield J.F."/>
        </authorList>
    </citation>
    <scope>NUCLEOTIDE SEQUENCE [LARGE SCALE GENOMIC DNA]</scope>
</reference>
<comment type="caution">
    <text evidence="2">The sequence shown here is derived from an EMBL/GenBank/DDBJ whole genome shotgun (WGS) entry which is preliminary data.</text>
</comment>
<proteinExistence type="predicted"/>
<dbReference type="STRING" id="1801992.A2Y98_02190"/>
<evidence type="ECO:0000256" key="1">
    <source>
        <dbReference type="SAM" id="SignalP"/>
    </source>
</evidence>